<comment type="caution">
    <text evidence="2">The sequence shown here is derived from an EMBL/GenBank/DDBJ whole genome shotgun (WGS) entry which is preliminary data.</text>
</comment>
<keyword evidence="1" id="KW-1133">Transmembrane helix</keyword>
<keyword evidence="1" id="KW-0812">Transmembrane</keyword>
<feature type="transmembrane region" description="Helical" evidence="1">
    <location>
        <begin position="36"/>
        <end position="52"/>
    </location>
</feature>
<name>A0A848MB35_PAELE</name>
<feature type="transmembrane region" description="Helical" evidence="1">
    <location>
        <begin position="12"/>
        <end position="29"/>
    </location>
</feature>
<keyword evidence="3" id="KW-1185">Reference proteome</keyword>
<evidence type="ECO:0000313" key="2">
    <source>
        <dbReference type="EMBL" id="NMO97193.1"/>
    </source>
</evidence>
<dbReference type="EMBL" id="JABBPN010000015">
    <property type="protein sequence ID" value="NMO97193.1"/>
    <property type="molecule type" value="Genomic_DNA"/>
</dbReference>
<accession>A0A848MB35</accession>
<keyword evidence="1" id="KW-0472">Membrane</keyword>
<feature type="transmembrane region" description="Helical" evidence="1">
    <location>
        <begin position="95"/>
        <end position="120"/>
    </location>
</feature>
<reference evidence="2 3" key="1">
    <citation type="submission" date="2020-04" db="EMBL/GenBank/DDBJ databases">
        <title>Paenibacillus algicola sp. nov., a novel marine bacterium producing alginate lyase.</title>
        <authorList>
            <person name="Huang H."/>
        </authorList>
    </citation>
    <scope>NUCLEOTIDE SEQUENCE [LARGE SCALE GENOMIC DNA]</scope>
    <source>
        <strain evidence="2 3">L7-75</strain>
    </source>
</reference>
<evidence type="ECO:0000256" key="1">
    <source>
        <dbReference type="SAM" id="Phobius"/>
    </source>
</evidence>
<dbReference type="Proteomes" id="UP000565468">
    <property type="component" value="Unassembled WGS sequence"/>
</dbReference>
<gene>
    <name evidence="2" type="ORF">HII30_15625</name>
</gene>
<evidence type="ECO:0000313" key="3">
    <source>
        <dbReference type="Proteomes" id="UP000565468"/>
    </source>
</evidence>
<organism evidence="2 3">
    <name type="scientific">Paenibacillus lemnae</name>
    <dbReference type="NCBI Taxonomy" id="1330551"/>
    <lineage>
        <taxon>Bacteria</taxon>
        <taxon>Bacillati</taxon>
        <taxon>Bacillota</taxon>
        <taxon>Bacilli</taxon>
        <taxon>Bacillales</taxon>
        <taxon>Paenibacillaceae</taxon>
        <taxon>Paenibacillus</taxon>
    </lineage>
</organism>
<feature type="transmembrane region" description="Helical" evidence="1">
    <location>
        <begin position="132"/>
        <end position="151"/>
    </location>
</feature>
<feature type="transmembrane region" description="Helical" evidence="1">
    <location>
        <begin position="72"/>
        <end position="88"/>
    </location>
</feature>
<sequence length="161" mass="18769">MESYFKRNKLTWIVLAPLFGGWLFNIMMLQVPASGFLIWTINIGFAIFWFWAGRQFAQMNRSKPQSFLMGNLLWILSFGLFVWQFVFINDESRNLVLALLSQLYVVLMVAIGARFYMLIFSPSVIDSTEITILTYILVLVVFAAGFIYETFRKQKKPNHTL</sequence>
<proteinExistence type="predicted"/>
<dbReference type="AlphaFoldDB" id="A0A848MB35"/>
<dbReference type="RefSeq" id="WP_169505975.1">
    <property type="nucleotide sequence ID" value="NZ_JABBPN010000015.1"/>
</dbReference>
<protein>
    <submittedName>
        <fullName evidence="2">Uncharacterized protein</fullName>
    </submittedName>
</protein>